<feature type="domain" description="Tyr recombinase" evidence="4">
    <location>
        <begin position="194"/>
        <end position="405"/>
    </location>
</feature>
<dbReference type="PANTHER" id="PTHR30349:SF77">
    <property type="entry name" value="TYROSINE RECOMBINASE XERC"/>
    <property type="match status" value="1"/>
</dbReference>
<dbReference type="OrthoDB" id="8610787at2"/>
<evidence type="ECO:0000313" key="5">
    <source>
        <dbReference type="EMBL" id="SEQ75394.1"/>
    </source>
</evidence>
<reference evidence="6" key="1">
    <citation type="submission" date="2016-10" db="EMBL/GenBank/DDBJ databases">
        <authorList>
            <person name="Varghese N."/>
            <person name="Submissions S."/>
        </authorList>
    </citation>
    <scope>NUCLEOTIDE SEQUENCE [LARGE SCALE GENOMIC DNA]</scope>
    <source>
        <strain evidence="6">DSM 18887</strain>
    </source>
</reference>
<dbReference type="PANTHER" id="PTHR30349">
    <property type="entry name" value="PHAGE INTEGRASE-RELATED"/>
    <property type="match status" value="1"/>
</dbReference>
<evidence type="ECO:0000259" key="4">
    <source>
        <dbReference type="PROSITE" id="PS51898"/>
    </source>
</evidence>
<gene>
    <name evidence="5" type="ORF">SAMN03080615_02631</name>
</gene>
<accession>A0A1H9ILD2</accession>
<dbReference type="InterPro" id="IPR002104">
    <property type="entry name" value="Integrase_catalytic"/>
</dbReference>
<dbReference type="GO" id="GO:0015074">
    <property type="term" value="P:DNA integration"/>
    <property type="evidence" value="ECO:0007669"/>
    <property type="project" value="UniProtKB-KW"/>
</dbReference>
<organism evidence="5 6">
    <name type="scientific">Amphritea atlantica</name>
    <dbReference type="NCBI Taxonomy" id="355243"/>
    <lineage>
        <taxon>Bacteria</taxon>
        <taxon>Pseudomonadati</taxon>
        <taxon>Pseudomonadota</taxon>
        <taxon>Gammaproteobacteria</taxon>
        <taxon>Oceanospirillales</taxon>
        <taxon>Oceanospirillaceae</taxon>
        <taxon>Amphritea</taxon>
    </lineage>
</organism>
<dbReference type="STRING" id="355243.SAMN03080615_02631"/>
<keyword evidence="3" id="KW-0233">DNA recombination</keyword>
<dbReference type="Pfam" id="PF00589">
    <property type="entry name" value="Phage_integrase"/>
    <property type="match status" value="1"/>
</dbReference>
<dbReference type="CDD" id="cd00397">
    <property type="entry name" value="DNA_BRE_C"/>
    <property type="match status" value="1"/>
</dbReference>
<dbReference type="Proteomes" id="UP000198749">
    <property type="component" value="Unassembled WGS sequence"/>
</dbReference>
<dbReference type="InterPro" id="IPR050090">
    <property type="entry name" value="Tyrosine_recombinase_XerCD"/>
</dbReference>
<dbReference type="PROSITE" id="PS51898">
    <property type="entry name" value="TYR_RECOMBINASE"/>
    <property type="match status" value="1"/>
</dbReference>
<sequence length="408" mass="46907">MSSKSFPGIPLFDSAKYFNQISRNAVFPDQSPAVEAFVLSLGIEDALDDYRYTKDFLTSYSKKSQDTYDKFRGDSERLLLWSWLIKRKSVVALRRRDLEEYTDFVARPDSNWQADNTERRFLTVAGIRVPNERWRPFRAAGAGKGRLNTKSWQGLFSNLSVYFNYLMAEDYAPGNQVPIVKKNCPYLRHETGISTAKRLSELQWEYLLSTATSMAATDPQHERTLFVIATLKSLKLRISELAERSNWLPVMSHFHRDHEGNWWYRTYGKGSKERDVSISNEYLQFLKRYREFRGLTPLPSKDSSEPVIESRVRNRGIGTRQLRNIVEVAFIESCESLLRDGFEVEASELQAATTHWLRHTGASMEVAAGRNLAHVQADLGHGSIRTTDELYVDSDNMERASSAKNQEV</sequence>
<dbReference type="SUPFAM" id="SSF56349">
    <property type="entry name" value="DNA breaking-rejoining enzymes"/>
    <property type="match status" value="1"/>
</dbReference>
<keyword evidence="6" id="KW-1185">Reference proteome</keyword>
<dbReference type="RefSeq" id="WP_091358951.1">
    <property type="nucleotide sequence ID" value="NZ_AP025284.1"/>
</dbReference>
<evidence type="ECO:0000256" key="1">
    <source>
        <dbReference type="ARBA" id="ARBA00004496"/>
    </source>
</evidence>
<dbReference type="AlphaFoldDB" id="A0A1H9ILD2"/>
<evidence type="ECO:0000256" key="2">
    <source>
        <dbReference type="ARBA" id="ARBA00022908"/>
    </source>
</evidence>
<dbReference type="Gene3D" id="1.10.443.10">
    <property type="entry name" value="Intergrase catalytic core"/>
    <property type="match status" value="1"/>
</dbReference>
<evidence type="ECO:0000313" key="6">
    <source>
        <dbReference type="Proteomes" id="UP000198749"/>
    </source>
</evidence>
<protein>
    <submittedName>
        <fullName evidence="5">Site-specific recombinase XerD</fullName>
    </submittedName>
</protein>
<dbReference type="EMBL" id="FOGB01000007">
    <property type="protein sequence ID" value="SEQ75394.1"/>
    <property type="molecule type" value="Genomic_DNA"/>
</dbReference>
<dbReference type="GO" id="GO:0005737">
    <property type="term" value="C:cytoplasm"/>
    <property type="evidence" value="ECO:0007669"/>
    <property type="project" value="UniProtKB-SubCell"/>
</dbReference>
<dbReference type="InterPro" id="IPR011010">
    <property type="entry name" value="DNA_brk_join_enz"/>
</dbReference>
<name>A0A1H9ILD2_9GAMM</name>
<proteinExistence type="predicted"/>
<dbReference type="InterPro" id="IPR013762">
    <property type="entry name" value="Integrase-like_cat_sf"/>
</dbReference>
<evidence type="ECO:0000256" key="3">
    <source>
        <dbReference type="ARBA" id="ARBA00023172"/>
    </source>
</evidence>
<dbReference type="GO" id="GO:0006310">
    <property type="term" value="P:DNA recombination"/>
    <property type="evidence" value="ECO:0007669"/>
    <property type="project" value="UniProtKB-KW"/>
</dbReference>
<comment type="subcellular location">
    <subcellularLocation>
        <location evidence="1">Cytoplasm</location>
    </subcellularLocation>
</comment>
<dbReference type="GO" id="GO:0003677">
    <property type="term" value="F:DNA binding"/>
    <property type="evidence" value="ECO:0007669"/>
    <property type="project" value="InterPro"/>
</dbReference>
<keyword evidence="2" id="KW-0229">DNA integration</keyword>